<evidence type="ECO:0000256" key="1">
    <source>
        <dbReference type="SAM" id="Coils"/>
    </source>
</evidence>
<reference evidence="2" key="1">
    <citation type="submission" date="2019-08" db="EMBL/GenBank/DDBJ databases">
        <authorList>
            <person name="Kucharzyk K."/>
            <person name="Murdoch R.W."/>
            <person name="Higgins S."/>
            <person name="Loffler F."/>
        </authorList>
    </citation>
    <scope>NUCLEOTIDE SEQUENCE</scope>
</reference>
<gene>
    <name evidence="2" type="ORF">SDC9_27528</name>
</gene>
<dbReference type="EMBL" id="VSSQ01000151">
    <property type="protein sequence ID" value="MPL81600.1"/>
    <property type="molecule type" value="Genomic_DNA"/>
</dbReference>
<feature type="coiled-coil region" evidence="1">
    <location>
        <begin position="21"/>
        <end position="55"/>
    </location>
</feature>
<protein>
    <submittedName>
        <fullName evidence="2">Uncharacterized protein</fullName>
    </submittedName>
</protein>
<evidence type="ECO:0000313" key="2">
    <source>
        <dbReference type="EMBL" id="MPL81600.1"/>
    </source>
</evidence>
<dbReference type="AlphaFoldDB" id="A0A644URC3"/>
<sequence>MRILRARKPVSLDLDHMRMLHREAIEQLELMRTSVEAAEQASDRLRDKLDDMAFNHWHAYLDIMHMLCIHDQAMGSAMNRYGMKMRDAEESDTTSRQAGLQRLLLLLLIAALLRRHRRMEHIFNLRSGPMGDYLQENSTMEREHMAELVSMIHNMV</sequence>
<organism evidence="2">
    <name type="scientific">bioreactor metagenome</name>
    <dbReference type="NCBI Taxonomy" id="1076179"/>
    <lineage>
        <taxon>unclassified sequences</taxon>
        <taxon>metagenomes</taxon>
        <taxon>ecological metagenomes</taxon>
    </lineage>
</organism>
<keyword evidence="1" id="KW-0175">Coiled coil</keyword>
<name>A0A644URC3_9ZZZZ</name>
<proteinExistence type="predicted"/>
<accession>A0A644URC3</accession>
<comment type="caution">
    <text evidence="2">The sequence shown here is derived from an EMBL/GenBank/DDBJ whole genome shotgun (WGS) entry which is preliminary data.</text>
</comment>